<keyword evidence="2 4" id="KW-0167">Capsid protein</keyword>
<sequence length="146" mass="15640">MPSLVPVVINDGQAAPVAHTFSPTKLADGMSLFEDKIGGIGIGFPSIVVMVKRPGPARNGESSNATTRAYKVTVNVNLPVLESTSAATGTGIPPAPTVAMILRHAGQWILPERSTTQDRKNLHAFVYNLLNNADIKKVLIDLEDYY</sequence>
<gene>
    <name evidence="4" type="primary">SRR6960549_4_2</name>
</gene>
<keyword evidence="3" id="KW-0946">Virion</keyword>
<dbReference type="GO" id="GO:0019028">
    <property type="term" value="C:viral capsid"/>
    <property type="evidence" value="ECO:0007669"/>
    <property type="project" value="UniProtKB-KW"/>
</dbReference>
<evidence type="ECO:0000256" key="1">
    <source>
        <dbReference type="ARBA" id="ARBA00004328"/>
    </source>
</evidence>
<dbReference type="InterPro" id="IPR015954">
    <property type="entry name" value="Phage_RNA-type_capsid"/>
</dbReference>
<dbReference type="Gene3D" id="3.30.380.10">
    <property type="entry name" value="MS2 Viral Coat Protein"/>
    <property type="match status" value="1"/>
</dbReference>
<dbReference type="GeneID" id="80399194"/>
<reference evidence="4" key="1">
    <citation type="submission" date="2020-09" db="EMBL/GenBank/DDBJ databases">
        <title>Leviviricetes taxonomy.</title>
        <authorList>
            <person name="Stockdale S.R."/>
            <person name="Callanan J."/>
            <person name="Adriaenssens E.M."/>
            <person name="Kuhn J.H."/>
            <person name="Rumnieks J."/>
            <person name="Shkoporov A."/>
            <person name="Draper L.A."/>
            <person name="Ross P."/>
            <person name="Hill C."/>
        </authorList>
    </citation>
    <scope>NUCLEOTIDE SEQUENCE</scope>
</reference>
<dbReference type="KEGG" id="vg:80399194"/>
<evidence type="ECO:0000313" key="5">
    <source>
        <dbReference type="Proteomes" id="UP000679620"/>
    </source>
</evidence>
<dbReference type="EMBL" id="BK014150">
    <property type="protein sequence ID" value="DAD52595.1"/>
    <property type="molecule type" value="Genomic_RNA"/>
</dbReference>
<evidence type="ECO:0000313" key="4">
    <source>
        <dbReference type="EMBL" id="DAD52595.1"/>
    </source>
</evidence>
<dbReference type="Proteomes" id="UP000679620">
    <property type="component" value="Segment"/>
</dbReference>
<proteinExistence type="predicted"/>
<comment type="subcellular location">
    <subcellularLocation>
        <location evidence="1">Virion</location>
    </subcellularLocation>
</comment>
<keyword evidence="5" id="KW-1185">Reference proteome</keyword>
<name>A0A8S5L4X5_9VIRU</name>
<dbReference type="RefSeq" id="YP_010770013.1">
    <property type="nucleotide sequence ID" value="NC_074135.1"/>
</dbReference>
<evidence type="ECO:0000256" key="2">
    <source>
        <dbReference type="ARBA" id="ARBA00022561"/>
    </source>
</evidence>
<accession>A0A8S5L4X5</accession>
<organism evidence="4 5">
    <name type="scientific">ssRNA phage SRR6960549_4</name>
    <dbReference type="NCBI Taxonomy" id="2786541"/>
    <lineage>
        <taxon>Viruses</taxon>
        <taxon>Riboviria</taxon>
        <taxon>Orthornavirae</taxon>
        <taxon>Lenarviricota</taxon>
        <taxon>Leviviricetes</taxon>
        <taxon>Norzivirales</taxon>
        <taxon>Fiersviridae</taxon>
        <taxon>Whilavirus</taxon>
        <taxon>Whilavirus pelohabitans</taxon>
    </lineage>
</organism>
<evidence type="ECO:0000256" key="3">
    <source>
        <dbReference type="ARBA" id="ARBA00022844"/>
    </source>
</evidence>
<protein>
    <submittedName>
        <fullName evidence="4">Coat protein</fullName>
    </submittedName>
</protein>